<dbReference type="InterPro" id="IPR003661">
    <property type="entry name" value="HisK_dim/P_dom"/>
</dbReference>
<dbReference type="InterPro" id="IPR004358">
    <property type="entry name" value="Sig_transdc_His_kin-like_C"/>
</dbReference>
<reference key="2">
    <citation type="submission" date="2011-03" db="EMBL/GenBank/DDBJ databases">
        <title>Complete Genome Sequence of a beneficial plant roots-associated bacterium Pseudomonas brassicacearum.</title>
        <authorList>
            <person name="Ortet P."/>
            <person name="Barakat M."/>
            <person name="Lalaouna D."/>
            <person name="Fochesato S."/>
            <person name="Barbe V."/>
            <person name="Santaella C."/>
            <person name="Heulin T."/>
            <person name="Achouak W."/>
        </authorList>
    </citation>
    <scope>NUCLEOTIDE SEQUENCE</scope>
    <source>
        <strain>NFM421</strain>
    </source>
</reference>
<dbReference type="STRING" id="994484.PSEBR_a3541"/>
<dbReference type="InterPro" id="IPR005467">
    <property type="entry name" value="His_kinase_dom"/>
</dbReference>
<dbReference type="GO" id="GO:0000155">
    <property type="term" value="F:phosphorelay sensor kinase activity"/>
    <property type="evidence" value="ECO:0007669"/>
    <property type="project" value="InterPro"/>
</dbReference>
<evidence type="ECO:0000313" key="5">
    <source>
        <dbReference type="EMBL" id="AEA69880.1"/>
    </source>
</evidence>
<dbReference type="Gene3D" id="3.30.565.10">
    <property type="entry name" value="Histidine kinase-like ATPase, C-terminal domain"/>
    <property type="match status" value="1"/>
</dbReference>
<evidence type="ECO:0000256" key="1">
    <source>
        <dbReference type="ARBA" id="ARBA00000085"/>
    </source>
</evidence>
<dbReference type="EMBL" id="CP002585">
    <property type="protein sequence ID" value="AEA69880.1"/>
    <property type="molecule type" value="Genomic_DNA"/>
</dbReference>
<dbReference type="SUPFAM" id="SSF55874">
    <property type="entry name" value="ATPase domain of HSP90 chaperone/DNA topoisomerase II/histidine kinase"/>
    <property type="match status" value="1"/>
</dbReference>
<evidence type="ECO:0000256" key="3">
    <source>
        <dbReference type="ARBA" id="ARBA00022553"/>
    </source>
</evidence>
<dbReference type="Proteomes" id="UP000006692">
    <property type="component" value="Chromosome"/>
</dbReference>
<dbReference type="InterPro" id="IPR003594">
    <property type="entry name" value="HATPase_dom"/>
</dbReference>
<dbReference type="InterPro" id="IPR036097">
    <property type="entry name" value="HisK_dim/P_sf"/>
</dbReference>
<evidence type="ECO:0000259" key="4">
    <source>
        <dbReference type="PROSITE" id="PS50109"/>
    </source>
</evidence>
<sequence length="397" mass="43034">MLYNKPGRCVVYSIALLAEKLMRLADFILDNIEPILQAWEDFAKTITPASIGMDSVALRDHAEQMLRTIAADLRTSQTRKEAIAKSHGEAPTADAETAAETHAVIRQSSGFTVEQMVSEYRALRTSVLMLWMPHTQLDHKQVMDDLIRFNEAVDQALAESVVSYSGAVDASRNIFLGILGHDLRSPLGAILLSSEVLLRAGDLPAKATKITSRIYTSVKRANKIVGDLLDFTRTQLGSGIPVQRFNGDLVAACEGMVEEARAYHPESEIRFETTGALEARFDPARMEQVFANLIGNAVQHGAEGTPVTVSLSVEKDMAVIAINNQGKPIEKEAIANIFNPMVRSLCSGEMQYGSTAGLGLGLHIASAIVSAHQGTIKVHSEAQVGTTFTVRIPLNPA</sequence>
<keyword evidence="5" id="KW-0418">Kinase</keyword>
<dbReference type="CDD" id="cd00082">
    <property type="entry name" value="HisKA"/>
    <property type="match status" value="1"/>
</dbReference>
<dbReference type="SUPFAM" id="SSF47384">
    <property type="entry name" value="Homodimeric domain of signal transducing histidine kinase"/>
    <property type="match status" value="1"/>
</dbReference>
<protein>
    <recommendedName>
        <fullName evidence="2">histidine kinase</fullName>
        <ecNumber evidence="2">2.7.13.3</ecNumber>
    </recommendedName>
</protein>
<dbReference type="PANTHER" id="PTHR43547:SF2">
    <property type="entry name" value="HYBRID SIGNAL TRANSDUCTION HISTIDINE KINASE C"/>
    <property type="match status" value="1"/>
</dbReference>
<dbReference type="HOGENOM" id="CLU_000445_114_44_6"/>
<comment type="catalytic activity">
    <reaction evidence="1">
        <text>ATP + protein L-histidine = ADP + protein N-phospho-L-histidine.</text>
        <dbReference type="EC" id="2.7.13.3"/>
    </reaction>
</comment>
<dbReference type="Pfam" id="PF02518">
    <property type="entry name" value="HATPase_c"/>
    <property type="match status" value="1"/>
</dbReference>
<dbReference type="PRINTS" id="PR00344">
    <property type="entry name" value="BCTRLSENSOR"/>
</dbReference>
<feature type="domain" description="Histidine kinase" evidence="4">
    <location>
        <begin position="178"/>
        <end position="396"/>
    </location>
</feature>
<dbReference type="InterPro" id="IPR036890">
    <property type="entry name" value="HATPase_C_sf"/>
</dbReference>
<dbReference type="PANTHER" id="PTHR43547">
    <property type="entry name" value="TWO-COMPONENT HISTIDINE KINASE"/>
    <property type="match status" value="1"/>
</dbReference>
<keyword evidence="5" id="KW-0808">Transferase</keyword>
<dbReference type="PROSITE" id="PS50109">
    <property type="entry name" value="HIS_KIN"/>
    <property type="match status" value="1"/>
</dbReference>
<dbReference type="Gene3D" id="1.10.287.130">
    <property type="match status" value="1"/>
</dbReference>
<dbReference type="Pfam" id="PF00512">
    <property type="entry name" value="HisKA"/>
    <property type="match status" value="1"/>
</dbReference>
<gene>
    <name evidence="5" type="ORF">PSEBR_a3541</name>
</gene>
<evidence type="ECO:0000256" key="2">
    <source>
        <dbReference type="ARBA" id="ARBA00012438"/>
    </source>
</evidence>
<dbReference type="SMART" id="SM00387">
    <property type="entry name" value="HATPase_c"/>
    <property type="match status" value="1"/>
</dbReference>
<accession>F2KIK4</accession>
<dbReference type="SMART" id="SM00388">
    <property type="entry name" value="HisKA"/>
    <property type="match status" value="1"/>
</dbReference>
<reference evidence="5 6" key="1">
    <citation type="journal article" date="2011" name="J. Bacteriol.">
        <title>Complete genome sequence of a beneficial plant root-associated bacterium, Pseudomonas brassicacearum.</title>
        <authorList>
            <person name="Ortet P."/>
            <person name="Barakat M."/>
            <person name="Lalaouna D."/>
            <person name="Fochesato S."/>
            <person name="Barbe V."/>
            <person name="Vacherie B."/>
            <person name="Santaella C."/>
            <person name="Heulin T."/>
            <person name="Achouak W."/>
        </authorList>
    </citation>
    <scope>NUCLEOTIDE SEQUENCE [LARGE SCALE GENOMIC DNA]</scope>
    <source>
        <strain evidence="5 6">NFM421</strain>
    </source>
</reference>
<organism evidence="5 6">
    <name type="scientific">Pseudomonas brassicacearum (strain NFM421)</name>
    <dbReference type="NCBI Taxonomy" id="994484"/>
    <lineage>
        <taxon>Bacteria</taxon>
        <taxon>Pseudomonadati</taxon>
        <taxon>Pseudomonadota</taxon>
        <taxon>Gammaproteobacteria</taxon>
        <taxon>Pseudomonadales</taxon>
        <taxon>Pseudomonadaceae</taxon>
        <taxon>Pseudomonas</taxon>
    </lineage>
</organism>
<dbReference type="AlphaFoldDB" id="F2KIK4"/>
<evidence type="ECO:0000313" key="6">
    <source>
        <dbReference type="Proteomes" id="UP000006692"/>
    </source>
</evidence>
<keyword evidence="3" id="KW-0597">Phosphoprotein</keyword>
<proteinExistence type="predicted"/>
<dbReference type="KEGG" id="pba:PSEBR_a3541"/>
<name>F2KIK4_PSEBN</name>
<dbReference type="EC" id="2.7.13.3" evidence="2"/>